<organism evidence="1 2">
    <name type="scientific">Zalaria obscura</name>
    <dbReference type="NCBI Taxonomy" id="2024903"/>
    <lineage>
        <taxon>Eukaryota</taxon>
        <taxon>Fungi</taxon>
        <taxon>Dikarya</taxon>
        <taxon>Ascomycota</taxon>
        <taxon>Pezizomycotina</taxon>
        <taxon>Dothideomycetes</taxon>
        <taxon>Dothideomycetidae</taxon>
        <taxon>Dothideales</taxon>
        <taxon>Zalariaceae</taxon>
        <taxon>Zalaria</taxon>
    </lineage>
</organism>
<sequence>MGPCCYMARLQNYQSVVITIPHEYLTTTLLRVATGTSSAEIEDFHTSVRYVDDVKPHASKSARWPDDDLFNALQRCTAKVGLIGDGSVPGVKCRISSTLGSDRSNLIYQILKSDVRLEGYLDPAWALADGWWI</sequence>
<evidence type="ECO:0000313" key="2">
    <source>
        <dbReference type="Proteomes" id="UP001320706"/>
    </source>
</evidence>
<reference evidence="1" key="1">
    <citation type="submission" date="2024-02" db="EMBL/GenBank/DDBJ databases">
        <title>Metagenome Assembled Genome of Zalaria obscura JY119.</title>
        <authorList>
            <person name="Vighnesh L."/>
            <person name="Jagadeeshwari U."/>
            <person name="Venkata Ramana C."/>
            <person name="Sasikala C."/>
        </authorList>
    </citation>
    <scope>NUCLEOTIDE SEQUENCE</scope>
    <source>
        <strain evidence="1">JY119</strain>
    </source>
</reference>
<accession>A0ACC3SNU9</accession>
<proteinExistence type="predicted"/>
<name>A0ACC3SNU9_9PEZI</name>
<dbReference type="Proteomes" id="UP001320706">
    <property type="component" value="Unassembled WGS sequence"/>
</dbReference>
<comment type="caution">
    <text evidence="1">The sequence shown here is derived from an EMBL/GenBank/DDBJ whole genome shotgun (WGS) entry which is preliminary data.</text>
</comment>
<dbReference type="EMBL" id="JAMKPW020000002">
    <property type="protein sequence ID" value="KAK8220048.1"/>
    <property type="molecule type" value="Genomic_DNA"/>
</dbReference>
<gene>
    <name evidence="1" type="ORF">M8818_000464</name>
</gene>
<evidence type="ECO:0000313" key="1">
    <source>
        <dbReference type="EMBL" id="KAK8220048.1"/>
    </source>
</evidence>
<protein>
    <submittedName>
        <fullName evidence="1">Uncharacterized protein</fullName>
    </submittedName>
</protein>
<keyword evidence="2" id="KW-1185">Reference proteome</keyword>